<reference evidence="2" key="1">
    <citation type="submission" date="2020-10" db="EMBL/GenBank/DDBJ databases">
        <authorList>
            <person name="Gilroy R."/>
        </authorList>
    </citation>
    <scope>NUCLEOTIDE SEQUENCE</scope>
    <source>
        <strain evidence="2">ChiBcolR7-354</strain>
    </source>
</reference>
<accession>A0A9D1CSB5</accession>
<gene>
    <name evidence="2" type="ORF">IAB77_05345</name>
</gene>
<evidence type="ECO:0000256" key="1">
    <source>
        <dbReference type="SAM" id="Phobius"/>
    </source>
</evidence>
<reference evidence="2" key="2">
    <citation type="journal article" date="2021" name="PeerJ">
        <title>Extensive microbial diversity within the chicken gut microbiome revealed by metagenomics and culture.</title>
        <authorList>
            <person name="Gilroy R."/>
            <person name="Ravi A."/>
            <person name="Getino M."/>
            <person name="Pursley I."/>
            <person name="Horton D.L."/>
            <person name="Alikhan N.F."/>
            <person name="Baker D."/>
            <person name="Gharbi K."/>
            <person name="Hall N."/>
            <person name="Watson M."/>
            <person name="Adriaenssens E.M."/>
            <person name="Foster-Nyarko E."/>
            <person name="Jarju S."/>
            <person name="Secka A."/>
            <person name="Antonio M."/>
            <person name="Oren A."/>
            <person name="Chaudhuri R.R."/>
            <person name="La Ragione R."/>
            <person name="Hildebrand F."/>
            <person name="Pallen M.J."/>
        </authorList>
    </citation>
    <scope>NUCLEOTIDE SEQUENCE</scope>
    <source>
        <strain evidence="2">ChiBcolR7-354</strain>
    </source>
</reference>
<dbReference type="AlphaFoldDB" id="A0A9D1CSB5"/>
<evidence type="ECO:0000313" key="3">
    <source>
        <dbReference type="Proteomes" id="UP000824262"/>
    </source>
</evidence>
<feature type="transmembrane region" description="Helical" evidence="1">
    <location>
        <begin position="6"/>
        <end position="31"/>
    </location>
</feature>
<dbReference type="EMBL" id="DVGA01000053">
    <property type="protein sequence ID" value="HIQ78667.1"/>
    <property type="molecule type" value="Genomic_DNA"/>
</dbReference>
<feature type="transmembrane region" description="Helical" evidence="1">
    <location>
        <begin position="43"/>
        <end position="62"/>
    </location>
</feature>
<protein>
    <submittedName>
        <fullName evidence="2">Uncharacterized protein</fullName>
    </submittedName>
</protein>
<dbReference type="Proteomes" id="UP000824262">
    <property type="component" value="Unassembled WGS sequence"/>
</dbReference>
<proteinExistence type="predicted"/>
<name>A0A9D1CSB5_9FIRM</name>
<sequence length="67" mass="6985">MLGGIISFLVQLCLILCWVAPFTFVFFLIAAIKEAVNGGNNDINFGLGAAFSLLVMLVAAVLGPGVI</sequence>
<evidence type="ECO:0000313" key="2">
    <source>
        <dbReference type="EMBL" id="HIQ78667.1"/>
    </source>
</evidence>
<keyword evidence="1" id="KW-0812">Transmembrane</keyword>
<organism evidence="2 3">
    <name type="scientific">Candidatus Scatomorpha intestinavium</name>
    <dbReference type="NCBI Taxonomy" id="2840922"/>
    <lineage>
        <taxon>Bacteria</taxon>
        <taxon>Bacillati</taxon>
        <taxon>Bacillota</taxon>
        <taxon>Clostridia</taxon>
        <taxon>Eubacteriales</taxon>
        <taxon>Candidatus Scatomorpha</taxon>
    </lineage>
</organism>
<keyword evidence="1" id="KW-0472">Membrane</keyword>
<comment type="caution">
    <text evidence="2">The sequence shown here is derived from an EMBL/GenBank/DDBJ whole genome shotgun (WGS) entry which is preliminary data.</text>
</comment>
<keyword evidence="1" id="KW-1133">Transmembrane helix</keyword>